<dbReference type="EMBL" id="CP002069">
    <property type="protein sequence ID" value="ADI74989.1"/>
    <property type="molecule type" value="Genomic_DNA"/>
</dbReference>
<organism evidence="5 6">
    <name type="scientific">Methanohalobium evestigatum (strain ATCC BAA-1072 / DSM 3721 / NBRC 107634 / OCM 161 / Z-7303)</name>
    <dbReference type="NCBI Taxonomy" id="644295"/>
    <lineage>
        <taxon>Archaea</taxon>
        <taxon>Methanobacteriati</taxon>
        <taxon>Methanobacteriota</taxon>
        <taxon>Stenosarchaea group</taxon>
        <taxon>Methanomicrobia</taxon>
        <taxon>Methanosarcinales</taxon>
        <taxon>Methanosarcinaceae</taxon>
        <taxon>Methanohalobium</taxon>
    </lineage>
</organism>
<dbReference type="GeneID" id="9347824"/>
<dbReference type="PRINTS" id="PR00778">
    <property type="entry name" value="HTHARSR"/>
</dbReference>
<dbReference type="InterPro" id="IPR011991">
    <property type="entry name" value="ArsR-like_HTH"/>
</dbReference>
<evidence type="ECO:0000313" key="6">
    <source>
        <dbReference type="Proteomes" id="UP000000391"/>
    </source>
</evidence>
<dbReference type="PROSITE" id="PS50987">
    <property type="entry name" value="HTH_ARSR_2"/>
    <property type="match status" value="1"/>
</dbReference>
<keyword evidence="1" id="KW-0805">Transcription regulation</keyword>
<accession>D7EAJ0</accession>
<dbReference type="PANTHER" id="PTHR33154:SF35">
    <property type="entry name" value="TRANSCRIPTIONAL REGULATOR, ARSR FAMILY"/>
    <property type="match status" value="1"/>
</dbReference>
<dbReference type="GO" id="GO:0003700">
    <property type="term" value="F:DNA-binding transcription factor activity"/>
    <property type="evidence" value="ECO:0007669"/>
    <property type="project" value="InterPro"/>
</dbReference>
<dbReference type="InterPro" id="IPR051081">
    <property type="entry name" value="HTH_MetalResp_TranReg"/>
</dbReference>
<dbReference type="PANTHER" id="PTHR33154">
    <property type="entry name" value="TRANSCRIPTIONAL REGULATOR, ARSR FAMILY"/>
    <property type="match status" value="1"/>
</dbReference>
<dbReference type="InterPro" id="IPR036388">
    <property type="entry name" value="WH-like_DNA-bd_sf"/>
</dbReference>
<dbReference type="Proteomes" id="UP000000391">
    <property type="component" value="Chromosome"/>
</dbReference>
<dbReference type="AlphaFoldDB" id="D7EAJ0"/>
<dbReference type="InterPro" id="IPR036390">
    <property type="entry name" value="WH_DNA-bd_sf"/>
</dbReference>
<sequence length="118" mass="13814">MTDKQNIAVFEPYTLSQENLDKVHAVMSEDVDDMVYLFKVLSDPIRLKILRALETQELCVCVLVELTDYKYSALSYHLKLLKDENLVESRRDKSYQIYYLTGFGYSLLKSIDKEFKSV</sequence>
<evidence type="ECO:0000256" key="1">
    <source>
        <dbReference type="ARBA" id="ARBA00023015"/>
    </source>
</evidence>
<evidence type="ECO:0000259" key="4">
    <source>
        <dbReference type="PROSITE" id="PS50987"/>
    </source>
</evidence>
<dbReference type="HOGENOM" id="CLU_097806_7_3_2"/>
<name>D7EAJ0_METEZ</name>
<dbReference type="STRING" id="644295.Metev_2163"/>
<keyword evidence="2" id="KW-0238">DNA-binding</keyword>
<protein>
    <submittedName>
        <fullName evidence="5">Transcriptional regulator, ArsR family</fullName>
    </submittedName>
</protein>
<dbReference type="Pfam" id="PF01022">
    <property type="entry name" value="HTH_5"/>
    <property type="match status" value="1"/>
</dbReference>
<evidence type="ECO:0000256" key="3">
    <source>
        <dbReference type="ARBA" id="ARBA00023163"/>
    </source>
</evidence>
<dbReference type="Gene3D" id="1.10.10.10">
    <property type="entry name" value="Winged helix-like DNA-binding domain superfamily/Winged helix DNA-binding domain"/>
    <property type="match status" value="1"/>
</dbReference>
<dbReference type="KEGG" id="mev:Metev_2163"/>
<feature type="domain" description="HTH arsR-type" evidence="4">
    <location>
        <begin position="26"/>
        <end position="118"/>
    </location>
</feature>
<evidence type="ECO:0000313" key="5">
    <source>
        <dbReference type="EMBL" id="ADI74989.1"/>
    </source>
</evidence>
<dbReference type="CDD" id="cd00090">
    <property type="entry name" value="HTH_ARSR"/>
    <property type="match status" value="1"/>
</dbReference>
<evidence type="ECO:0000256" key="2">
    <source>
        <dbReference type="ARBA" id="ARBA00023125"/>
    </source>
</evidence>
<keyword evidence="6" id="KW-1185">Reference proteome</keyword>
<gene>
    <name evidence="5" type="ordered locus">Metev_2163</name>
</gene>
<proteinExistence type="predicted"/>
<dbReference type="InterPro" id="IPR001845">
    <property type="entry name" value="HTH_ArsR_DNA-bd_dom"/>
</dbReference>
<dbReference type="OrthoDB" id="46231at2157"/>
<dbReference type="SUPFAM" id="SSF46785">
    <property type="entry name" value="Winged helix' DNA-binding domain"/>
    <property type="match status" value="1"/>
</dbReference>
<keyword evidence="3" id="KW-0804">Transcription</keyword>
<reference evidence="5 6" key="1">
    <citation type="submission" date="2010-06" db="EMBL/GenBank/DDBJ databases">
        <title>Complete sequence chromosome of Methanohalobium evestigatum Z-7303.</title>
        <authorList>
            <consortium name="US DOE Joint Genome Institute"/>
            <person name="Lucas S."/>
            <person name="Copeland A."/>
            <person name="Lapidus A."/>
            <person name="Cheng J.-F."/>
            <person name="Bruce D."/>
            <person name="Goodwin L."/>
            <person name="Pitluck S."/>
            <person name="Saunders E."/>
            <person name="Detter J.C."/>
            <person name="Han C."/>
            <person name="Tapia R."/>
            <person name="Land M."/>
            <person name="Hauser L."/>
            <person name="Kyrpides N."/>
            <person name="Mikhailova N."/>
            <person name="Sieprawska-Lupa M."/>
            <person name="Whitman W.B."/>
            <person name="Anderson I."/>
            <person name="Woyke T."/>
        </authorList>
    </citation>
    <scope>NUCLEOTIDE SEQUENCE [LARGE SCALE GENOMIC DNA]</scope>
    <source>
        <strain evidence="6">ATCC BAA-1072 / DSM 3721 / NBRC 107634 / OCM 161 / Z-7303</strain>
    </source>
</reference>
<dbReference type="RefSeq" id="WP_013195554.1">
    <property type="nucleotide sequence ID" value="NC_014253.1"/>
</dbReference>
<dbReference type="SMART" id="SM00418">
    <property type="entry name" value="HTH_ARSR"/>
    <property type="match status" value="1"/>
</dbReference>
<dbReference type="NCBIfam" id="NF033788">
    <property type="entry name" value="HTH_metalloreg"/>
    <property type="match status" value="1"/>
</dbReference>
<dbReference type="GO" id="GO:0003677">
    <property type="term" value="F:DNA binding"/>
    <property type="evidence" value="ECO:0007669"/>
    <property type="project" value="UniProtKB-KW"/>
</dbReference>